<proteinExistence type="predicted"/>
<evidence type="ECO:0000313" key="2">
    <source>
        <dbReference type="Proteomes" id="UP001233999"/>
    </source>
</evidence>
<reference evidence="1" key="1">
    <citation type="journal article" date="2023" name="IScience">
        <title>Live-bearing cockroach genome reveals convergent evolutionary mechanisms linked to viviparity in insects and beyond.</title>
        <authorList>
            <person name="Fouks B."/>
            <person name="Harrison M.C."/>
            <person name="Mikhailova A.A."/>
            <person name="Marchal E."/>
            <person name="English S."/>
            <person name="Carruthers M."/>
            <person name="Jennings E.C."/>
            <person name="Chiamaka E.L."/>
            <person name="Frigard R.A."/>
            <person name="Pippel M."/>
            <person name="Attardo G.M."/>
            <person name="Benoit J.B."/>
            <person name="Bornberg-Bauer E."/>
            <person name="Tobe S.S."/>
        </authorList>
    </citation>
    <scope>NUCLEOTIDE SEQUENCE</scope>
    <source>
        <strain evidence="1">Stay&amp;Tobe</strain>
    </source>
</reference>
<feature type="non-terminal residue" evidence="1">
    <location>
        <position position="1"/>
    </location>
</feature>
<dbReference type="Proteomes" id="UP001233999">
    <property type="component" value="Unassembled WGS sequence"/>
</dbReference>
<feature type="non-terminal residue" evidence="1">
    <location>
        <position position="102"/>
    </location>
</feature>
<protein>
    <submittedName>
        <fullName evidence="1">Uncharacterized protein</fullName>
    </submittedName>
</protein>
<dbReference type="EMBL" id="JASPKZ010008886">
    <property type="protein sequence ID" value="KAJ9578354.1"/>
    <property type="molecule type" value="Genomic_DNA"/>
</dbReference>
<evidence type="ECO:0000313" key="1">
    <source>
        <dbReference type="EMBL" id="KAJ9578354.1"/>
    </source>
</evidence>
<name>A0AAD8E6A6_DIPPU</name>
<dbReference type="AlphaFoldDB" id="A0AAD8E6A6"/>
<keyword evidence="2" id="KW-1185">Reference proteome</keyword>
<comment type="caution">
    <text evidence="1">The sequence shown here is derived from an EMBL/GenBank/DDBJ whole genome shotgun (WGS) entry which is preliminary data.</text>
</comment>
<accession>A0AAD8E6A6</accession>
<organism evidence="1 2">
    <name type="scientific">Diploptera punctata</name>
    <name type="common">Pacific beetle cockroach</name>
    <dbReference type="NCBI Taxonomy" id="6984"/>
    <lineage>
        <taxon>Eukaryota</taxon>
        <taxon>Metazoa</taxon>
        <taxon>Ecdysozoa</taxon>
        <taxon>Arthropoda</taxon>
        <taxon>Hexapoda</taxon>
        <taxon>Insecta</taxon>
        <taxon>Pterygota</taxon>
        <taxon>Neoptera</taxon>
        <taxon>Polyneoptera</taxon>
        <taxon>Dictyoptera</taxon>
        <taxon>Blattodea</taxon>
        <taxon>Blaberoidea</taxon>
        <taxon>Blaberidae</taxon>
        <taxon>Diplopterinae</taxon>
        <taxon>Diploptera</taxon>
    </lineage>
</organism>
<gene>
    <name evidence="1" type="ORF">L9F63_005421</name>
</gene>
<sequence>EKVPSLQVVCKVSVYNYIHRSKFNFFSTTFFRPSGDTPAIFRLPRCLYSMKCCVIYRINNFTVIFGYTSVYFYDKVSVNRSYCCLCHRKPPLSLPTSTEKQW</sequence>
<reference evidence="1" key="2">
    <citation type="submission" date="2023-05" db="EMBL/GenBank/DDBJ databases">
        <authorList>
            <person name="Fouks B."/>
        </authorList>
    </citation>
    <scope>NUCLEOTIDE SEQUENCE</scope>
    <source>
        <strain evidence="1">Stay&amp;Tobe</strain>
        <tissue evidence="1">Testes</tissue>
    </source>
</reference>